<dbReference type="Gene3D" id="3.40.50.300">
    <property type="entry name" value="P-loop containing nucleotide triphosphate hydrolases"/>
    <property type="match status" value="1"/>
</dbReference>
<evidence type="ECO:0000313" key="4">
    <source>
        <dbReference type="Proteomes" id="UP000034883"/>
    </source>
</evidence>
<dbReference type="STRING" id="927083.DB32_001223"/>
<dbReference type="SUPFAM" id="SSF51430">
    <property type="entry name" value="NAD(P)-linked oxidoreductase"/>
    <property type="match status" value="1"/>
</dbReference>
<keyword evidence="1" id="KW-0560">Oxidoreductase</keyword>
<dbReference type="Proteomes" id="UP000034883">
    <property type="component" value="Chromosome"/>
</dbReference>
<dbReference type="InterPro" id="IPR027417">
    <property type="entry name" value="P-loop_NTPase"/>
</dbReference>
<dbReference type="Pfam" id="PF00248">
    <property type="entry name" value="Aldo_ket_red"/>
    <property type="match status" value="1"/>
</dbReference>
<dbReference type="KEGG" id="samy:DB32_001223"/>
<reference evidence="3 4" key="1">
    <citation type="submission" date="2015-03" db="EMBL/GenBank/DDBJ databases">
        <title>Genome assembly of Sandaracinus amylolyticus DSM 53668.</title>
        <authorList>
            <person name="Sharma G."/>
            <person name="Subramanian S."/>
        </authorList>
    </citation>
    <scope>NUCLEOTIDE SEQUENCE [LARGE SCALE GENOMIC DNA]</scope>
    <source>
        <strain evidence="3 4">DSM 53668</strain>
    </source>
</reference>
<evidence type="ECO:0000313" key="3">
    <source>
        <dbReference type="EMBL" id="AKF04074.1"/>
    </source>
</evidence>
<evidence type="ECO:0000256" key="1">
    <source>
        <dbReference type="ARBA" id="ARBA00023002"/>
    </source>
</evidence>
<evidence type="ECO:0000259" key="2">
    <source>
        <dbReference type="Pfam" id="PF00248"/>
    </source>
</evidence>
<keyword evidence="4" id="KW-1185">Reference proteome</keyword>
<dbReference type="CDD" id="cd19088">
    <property type="entry name" value="AKR_AKR13B1"/>
    <property type="match status" value="1"/>
</dbReference>
<dbReference type="PRINTS" id="PR00069">
    <property type="entry name" value="ALDKETRDTASE"/>
</dbReference>
<dbReference type="GO" id="GO:0016491">
    <property type="term" value="F:oxidoreductase activity"/>
    <property type="evidence" value="ECO:0007669"/>
    <property type="project" value="UniProtKB-KW"/>
</dbReference>
<dbReference type="AlphaFoldDB" id="A0A0F6SDU9"/>
<dbReference type="SUPFAM" id="SSF52540">
    <property type="entry name" value="P-loop containing nucleoside triphosphate hydrolases"/>
    <property type="match status" value="1"/>
</dbReference>
<dbReference type="InterPro" id="IPR036812">
    <property type="entry name" value="NAD(P)_OxRdtase_dom_sf"/>
</dbReference>
<dbReference type="RefSeq" id="WP_053231458.1">
    <property type="nucleotide sequence ID" value="NZ_CP011125.1"/>
</dbReference>
<dbReference type="InterPro" id="IPR020471">
    <property type="entry name" value="AKR"/>
</dbReference>
<accession>A0A0F6SDU9</accession>
<feature type="domain" description="NADP-dependent oxidoreductase" evidence="2">
    <location>
        <begin position="2"/>
        <end position="266"/>
    </location>
</feature>
<dbReference type="GO" id="GO:0005737">
    <property type="term" value="C:cytoplasm"/>
    <property type="evidence" value="ECO:0007669"/>
    <property type="project" value="TreeGrafter"/>
</dbReference>
<gene>
    <name evidence="3" type="ORF">DB32_001223</name>
</gene>
<dbReference type="InterPro" id="IPR023210">
    <property type="entry name" value="NADP_OxRdtase_dom"/>
</dbReference>
<sequence length="571" mass="60710">MIGLGCMRLSEIDEADAIAVLCAALGAGVSLLDTADVYGRDLHDVHGNERLVARALASWSGPRPLVVTKAGLIRTRGKWANDGRVAHLREACERSRAALGVDALDALLLHAPDPRTPIETSARALAALRDAGLVRAIGLSNVTLSELDRARAVAPIELVEVAIAPAQDSVLRSGVIERCVEHGIRVLAHSPLGGPKRAPKLASDTTFGALAAKHGVSAAIIVLAWLRDLSPAIVPIPGARSIAHALELARAAAIALDDADRAALDARIPSGVRIRVPLEQRKPRADGTREVVVLMGIQGAGKSTVARELEGHLRLNRDELGGKLRGLVPGLDAALRDGVARVVLDNTYASRASRADVIDCAWKHGVPVRCVWLDTPIEVAQANVARRIVEAHGHLLGPNEILAMSKDDPGVVPPLALFRFRRELEAPSASEGFESIEIVSFTRRARPDHTRAGRIVSADVIAREDVLDRLRASPDAALFAFAWAPGATEREAAALAVQRARAALDRDVELHVCAHPAGPPICWCRPPLPGIAVLAVERAKLDVSRVELISPHVAHRAIADALGARFVRVDA</sequence>
<dbReference type="PANTHER" id="PTHR43625:SF40">
    <property type="entry name" value="ALDO-KETO REDUCTASE YAKC [NADP(+)]"/>
    <property type="match status" value="1"/>
</dbReference>
<proteinExistence type="predicted"/>
<dbReference type="PANTHER" id="PTHR43625">
    <property type="entry name" value="AFLATOXIN B1 ALDEHYDE REDUCTASE"/>
    <property type="match status" value="1"/>
</dbReference>
<dbReference type="Gene3D" id="3.20.20.100">
    <property type="entry name" value="NADP-dependent oxidoreductase domain"/>
    <property type="match status" value="1"/>
</dbReference>
<dbReference type="EMBL" id="CP011125">
    <property type="protein sequence ID" value="AKF04074.1"/>
    <property type="molecule type" value="Genomic_DNA"/>
</dbReference>
<organism evidence="3 4">
    <name type="scientific">Sandaracinus amylolyticus</name>
    <dbReference type="NCBI Taxonomy" id="927083"/>
    <lineage>
        <taxon>Bacteria</taxon>
        <taxon>Pseudomonadati</taxon>
        <taxon>Myxococcota</taxon>
        <taxon>Polyangia</taxon>
        <taxon>Polyangiales</taxon>
        <taxon>Sandaracinaceae</taxon>
        <taxon>Sandaracinus</taxon>
    </lineage>
</organism>
<dbReference type="InterPro" id="IPR050791">
    <property type="entry name" value="Aldo-Keto_reductase"/>
</dbReference>
<protein>
    <submittedName>
        <fullName evidence="3">Oxidoreductase</fullName>
    </submittedName>
</protein>
<dbReference type="Pfam" id="PF13671">
    <property type="entry name" value="AAA_33"/>
    <property type="match status" value="1"/>
</dbReference>
<name>A0A0F6SDU9_9BACT</name>